<dbReference type="Proteomes" id="UP001207468">
    <property type="component" value="Unassembled WGS sequence"/>
</dbReference>
<protein>
    <submittedName>
        <fullName evidence="1">Uncharacterized protein</fullName>
    </submittedName>
</protein>
<comment type="caution">
    <text evidence="1">The sequence shown here is derived from an EMBL/GenBank/DDBJ whole genome shotgun (WGS) entry which is preliminary data.</text>
</comment>
<feature type="non-terminal residue" evidence="1">
    <location>
        <position position="1"/>
    </location>
</feature>
<evidence type="ECO:0000313" key="2">
    <source>
        <dbReference type="Proteomes" id="UP001207468"/>
    </source>
</evidence>
<name>A0ACC0U5T5_9AGAM</name>
<dbReference type="EMBL" id="JAGFNK010000142">
    <property type="protein sequence ID" value="KAI9507049.1"/>
    <property type="molecule type" value="Genomic_DNA"/>
</dbReference>
<reference evidence="1" key="1">
    <citation type="submission" date="2021-03" db="EMBL/GenBank/DDBJ databases">
        <title>Evolutionary priming and transition to the ectomycorrhizal habit in an iconic lineage of mushroom-forming fungi: is preadaptation a requirement?</title>
        <authorList>
            <consortium name="DOE Joint Genome Institute"/>
            <person name="Looney B.P."/>
            <person name="Miyauchi S."/>
            <person name="Morin E."/>
            <person name="Drula E."/>
            <person name="Courty P.E."/>
            <person name="Chicoki N."/>
            <person name="Fauchery L."/>
            <person name="Kohler A."/>
            <person name="Kuo A."/>
            <person name="LaButti K."/>
            <person name="Pangilinan J."/>
            <person name="Lipzen A."/>
            <person name="Riley R."/>
            <person name="Andreopoulos W."/>
            <person name="He G."/>
            <person name="Johnson J."/>
            <person name="Barry K.W."/>
            <person name="Grigoriev I.V."/>
            <person name="Nagy L."/>
            <person name="Hibbett D."/>
            <person name="Henrissat B."/>
            <person name="Matheny P.B."/>
            <person name="Labbe J."/>
            <person name="Martin A.F."/>
        </authorList>
    </citation>
    <scope>NUCLEOTIDE SEQUENCE</scope>
    <source>
        <strain evidence="1">BPL698</strain>
    </source>
</reference>
<evidence type="ECO:0000313" key="1">
    <source>
        <dbReference type="EMBL" id="KAI9507049.1"/>
    </source>
</evidence>
<organism evidence="1 2">
    <name type="scientific">Russula earlei</name>
    <dbReference type="NCBI Taxonomy" id="71964"/>
    <lineage>
        <taxon>Eukaryota</taxon>
        <taxon>Fungi</taxon>
        <taxon>Dikarya</taxon>
        <taxon>Basidiomycota</taxon>
        <taxon>Agaricomycotina</taxon>
        <taxon>Agaricomycetes</taxon>
        <taxon>Russulales</taxon>
        <taxon>Russulaceae</taxon>
        <taxon>Russula</taxon>
    </lineage>
</organism>
<gene>
    <name evidence="1" type="ORF">F5148DRAFT_1208671</name>
</gene>
<keyword evidence="2" id="KW-1185">Reference proteome</keyword>
<accession>A0ACC0U5T5</accession>
<sequence>VLKLLRPECSRFITPGLETELCQVIERLIAMIGSPQSAIDERHTPKLYSRFLASLLAKHKHDGTAQGHMPQQGSPPQQMQTGSNTPRSNNHHNHHSNSNNDGS</sequence>
<proteinExistence type="predicted"/>
<feature type="non-terminal residue" evidence="1">
    <location>
        <position position="103"/>
    </location>
</feature>